<reference evidence="13 14" key="1">
    <citation type="submission" date="2024-04" db="EMBL/GenBank/DDBJ databases">
        <title>Symmetric and asymmetric DNA N6-adenine methylation regulates different biological responses in Mucorales.</title>
        <authorList>
            <consortium name="Lawrence Berkeley National Laboratory"/>
            <person name="Lax C."/>
            <person name="Mondo S.J."/>
            <person name="Osorio-Concepcion M."/>
            <person name="Muszewska A."/>
            <person name="Corrochano-Luque M."/>
            <person name="Gutierrez G."/>
            <person name="Riley R."/>
            <person name="Lipzen A."/>
            <person name="Guo J."/>
            <person name="Hundley H."/>
            <person name="Amirebrahimi M."/>
            <person name="Ng V."/>
            <person name="Lorenzo-Gutierrez D."/>
            <person name="Binder U."/>
            <person name="Yang J."/>
            <person name="Song Y."/>
            <person name="Canovas D."/>
            <person name="Navarro E."/>
            <person name="Freitag M."/>
            <person name="Gabaldon T."/>
            <person name="Grigoriev I.V."/>
            <person name="Corrochano L.M."/>
            <person name="Nicolas F.E."/>
            <person name="Garre V."/>
        </authorList>
    </citation>
    <scope>NUCLEOTIDE SEQUENCE [LARGE SCALE GENOMIC DNA]</scope>
    <source>
        <strain evidence="13 14">L51</strain>
    </source>
</reference>
<evidence type="ECO:0000256" key="12">
    <source>
        <dbReference type="RuleBase" id="RU367146"/>
    </source>
</evidence>
<evidence type="ECO:0000313" key="13">
    <source>
        <dbReference type="EMBL" id="KAL0075450.1"/>
    </source>
</evidence>
<protein>
    <recommendedName>
        <fullName evidence="12">Presequence translocated-associated motor subunit PAM17</fullName>
    </recommendedName>
</protein>
<evidence type="ECO:0000256" key="6">
    <source>
        <dbReference type="ARBA" id="ARBA00022927"/>
    </source>
</evidence>
<evidence type="ECO:0000256" key="5">
    <source>
        <dbReference type="ARBA" id="ARBA00022792"/>
    </source>
</evidence>
<keyword evidence="3 12" id="KW-0813">Transport</keyword>
<evidence type="ECO:0000256" key="7">
    <source>
        <dbReference type="ARBA" id="ARBA00022946"/>
    </source>
</evidence>
<keyword evidence="7" id="KW-0809">Transit peptide</keyword>
<dbReference type="Pfam" id="PF08566">
    <property type="entry name" value="Pam17"/>
    <property type="match status" value="1"/>
</dbReference>
<evidence type="ECO:0000256" key="11">
    <source>
        <dbReference type="ARBA" id="ARBA00023136"/>
    </source>
</evidence>
<dbReference type="PANTHER" id="PTHR28021:SF1">
    <property type="entry name" value="PRESEQUENCE TRANSLOCATED-ASSOCIATED MOTOR SUBUNIT PAM17, MITOCHONDRIAL"/>
    <property type="match status" value="1"/>
</dbReference>
<comment type="caution">
    <text evidence="13">The sequence shown here is derived from an EMBL/GenBank/DDBJ whole genome shotgun (WGS) entry which is preliminary data.</text>
</comment>
<dbReference type="Proteomes" id="UP001448207">
    <property type="component" value="Unassembled WGS sequence"/>
</dbReference>
<accession>A0ABR3AIV1</accession>
<dbReference type="EMBL" id="JBCLYO010000036">
    <property type="protein sequence ID" value="KAL0075450.1"/>
    <property type="molecule type" value="Genomic_DNA"/>
</dbReference>
<evidence type="ECO:0000256" key="2">
    <source>
        <dbReference type="ARBA" id="ARBA00006837"/>
    </source>
</evidence>
<evidence type="ECO:0000256" key="8">
    <source>
        <dbReference type="ARBA" id="ARBA00022989"/>
    </source>
</evidence>
<keyword evidence="6 12" id="KW-0653">Protein transport</keyword>
<organism evidence="13 14">
    <name type="scientific">Phycomyces blakesleeanus</name>
    <dbReference type="NCBI Taxonomy" id="4837"/>
    <lineage>
        <taxon>Eukaryota</taxon>
        <taxon>Fungi</taxon>
        <taxon>Fungi incertae sedis</taxon>
        <taxon>Mucoromycota</taxon>
        <taxon>Mucoromycotina</taxon>
        <taxon>Mucoromycetes</taxon>
        <taxon>Mucorales</taxon>
        <taxon>Phycomycetaceae</taxon>
        <taxon>Phycomyces</taxon>
    </lineage>
</organism>
<keyword evidence="10 12" id="KW-0496">Mitochondrion</keyword>
<keyword evidence="8 12" id="KW-1133">Transmembrane helix</keyword>
<evidence type="ECO:0000256" key="3">
    <source>
        <dbReference type="ARBA" id="ARBA00022448"/>
    </source>
</evidence>
<evidence type="ECO:0000256" key="4">
    <source>
        <dbReference type="ARBA" id="ARBA00022692"/>
    </source>
</evidence>
<keyword evidence="5 12" id="KW-0999">Mitochondrion inner membrane</keyword>
<comment type="similarity">
    <text evidence="2 12">Belongs to the PAM17 family.</text>
</comment>
<comment type="subunit">
    <text evidence="12">Component of the PAM complex.</text>
</comment>
<gene>
    <name evidence="13" type="ORF">J3Q64DRAFT_1775094</name>
</gene>
<evidence type="ECO:0000313" key="14">
    <source>
        <dbReference type="Proteomes" id="UP001448207"/>
    </source>
</evidence>
<dbReference type="InterPro" id="IPR013875">
    <property type="entry name" value="Pam17"/>
</dbReference>
<feature type="transmembrane region" description="Helical" evidence="12">
    <location>
        <begin position="117"/>
        <end position="139"/>
    </location>
</feature>
<feature type="transmembrane region" description="Helical" evidence="12">
    <location>
        <begin position="82"/>
        <end position="105"/>
    </location>
</feature>
<comment type="subcellular location">
    <subcellularLocation>
        <location evidence="1 12">Mitochondrion inner membrane</location>
        <topology evidence="1 12">Multi-pass membrane protein</topology>
    </subcellularLocation>
</comment>
<evidence type="ECO:0000256" key="9">
    <source>
        <dbReference type="ARBA" id="ARBA00023010"/>
    </source>
</evidence>
<keyword evidence="4 12" id="KW-0812">Transmembrane</keyword>
<keyword evidence="9 12" id="KW-0811">Translocation</keyword>
<sequence length="219" mass="24999">MKKERTLPPTKKKFFPFCIMSLRAIQAIRPHLKTNRPMVGLAAMQLSGKQAFGYSTSTESEKLIPTWDDYFKLRKKRRMFELAAYPPSTILPIITTGAYCMNLQVDPTETYLGLDPVTGLGLLTLSTGFFGLLLGPLFGDALFKLTNRKVTAEMEARDKAFYERIKNNRADARLNSIRNPVPDYYGEKIQSVADYRAWLRKQREHYRKGVFGGSVEDDN</sequence>
<comment type="function">
    <text evidence="12">Component of the PAM complex, a complex required for the translocation of transit peptide-containing proteins from the inner membrane into the mitochondrial matrix in an ATP-dependent manner.</text>
</comment>
<name>A0ABR3AIV1_PHYBL</name>
<evidence type="ECO:0000256" key="10">
    <source>
        <dbReference type="ARBA" id="ARBA00023128"/>
    </source>
</evidence>
<keyword evidence="11 12" id="KW-0472">Membrane</keyword>
<keyword evidence="14" id="KW-1185">Reference proteome</keyword>
<evidence type="ECO:0000256" key="1">
    <source>
        <dbReference type="ARBA" id="ARBA00004448"/>
    </source>
</evidence>
<dbReference type="PANTHER" id="PTHR28021">
    <property type="entry name" value="PRESEQUENCE TRANSLOCATED-ASSOCIATED MOTOR SUBUNIT PAM17, MITOCHONDRIAL"/>
    <property type="match status" value="1"/>
</dbReference>
<proteinExistence type="inferred from homology"/>